<accession>A0A2P2QKD0</accession>
<proteinExistence type="predicted"/>
<dbReference type="AlphaFoldDB" id="A0A2P2QKD0"/>
<evidence type="ECO:0000313" key="1">
    <source>
        <dbReference type="EMBL" id="MBX67459.1"/>
    </source>
</evidence>
<organism evidence="1">
    <name type="scientific">Rhizophora mucronata</name>
    <name type="common">Asiatic mangrove</name>
    <dbReference type="NCBI Taxonomy" id="61149"/>
    <lineage>
        <taxon>Eukaryota</taxon>
        <taxon>Viridiplantae</taxon>
        <taxon>Streptophyta</taxon>
        <taxon>Embryophyta</taxon>
        <taxon>Tracheophyta</taxon>
        <taxon>Spermatophyta</taxon>
        <taxon>Magnoliopsida</taxon>
        <taxon>eudicotyledons</taxon>
        <taxon>Gunneridae</taxon>
        <taxon>Pentapetalae</taxon>
        <taxon>rosids</taxon>
        <taxon>fabids</taxon>
        <taxon>Malpighiales</taxon>
        <taxon>Rhizophoraceae</taxon>
        <taxon>Rhizophora</taxon>
    </lineage>
</organism>
<sequence>MFALTTINVSDWCSPYPSAWIKEKKNTSSCCTKSYLSK</sequence>
<dbReference type="EMBL" id="GGEC01086975">
    <property type="protein sequence ID" value="MBX67459.1"/>
    <property type="molecule type" value="Transcribed_RNA"/>
</dbReference>
<name>A0A2P2QKD0_RHIMU</name>
<reference evidence="1" key="1">
    <citation type="submission" date="2018-02" db="EMBL/GenBank/DDBJ databases">
        <title>Rhizophora mucronata_Transcriptome.</title>
        <authorList>
            <person name="Meera S.P."/>
            <person name="Sreeshan A."/>
            <person name="Augustine A."/>
        </authorList>
    </citation>
    <scope>NUCLEOTIDE SEQUENCE</scope>
    <source>
        <tissue evidence="1">Leaf</tissue>
    </source>
</reference>
<protein>
    <submittedName>
        <fullName evidence="1">Uncharacterized protein</fullName>
    </submittedName>
</protein>